<keyword evidence="1" id="KW-0472">Membrane</keyword>
<name>A0A843YF52_9RHOB</name>
<evidence type="ECO:0000313" key="2">
    <source>
        <dbReference type="EMBL" id="MQQ07903.1"/>
    </source>
</evidence>
<feature type="transmembrane region" description="Helical" evidence="1">
    <location>
        <begin position="139"/>
        <end position="158"/>
    </location>
</feature>
<evidence type="ECO:0000313" key="3">
    <source>
        <dbReference type="Proteomes" id="UP000444174"/>
    </source>
</evidence>
<keyword evidence="1" id="KW-0812">Transmembrane</keyword>
<feature type="transmembrane region" description="Helical" evidence="1">
    <location>
        <begin position="65"/>
        <end position="86"/>
    </location>
</feature>
<evidence type="ECO:0000256" key="1">
    <source>
        <dbReference type="SAM" id="Phobius"/>
    </source>
</evidence>
<accession>A0A843YF52</accession>
<dbReference type="Proteomes" id="UP000444174">
    <property type="component" value="Unassembled WGS sequence"/>
</dbReference>
<reference evidence="2 3" key="1">
    <citation type="submission" date="2019-10" db="EMBL/GenBank/DDBJ databases">
        <title>Epibacterium sp. nov., isolated from seawater.</title>
        <authorList>
            <person name="Zhang X."/>
            <person name="Li N."/>
        </authorList>
    </citation>
    <scope>NUCLEOTIDE SEQUENCE [LARGE SCALE GENOMIC DNA]</scope>
    <source>
        <strain evidence="2 3">SM1979</strain>
    </source>
</reference>
<keyword evidence="3" id="KW-1185">Reference proteome</keyword>
<sequence length="190" mass="20826">MNTPAHLLTGAALFGRKGDNVILGAAVLGSLLPDLSLYLMTAWAIYVQGLSVNVVFDELYFSPSWQQVFAIDNSIPLWGLALGVAIWAKRGWAIALCAAALLHIGLDFTMHAGDGRPNFWPFSDWVFHSPISYWDRRHHAHLVEPVALAASLVCFAVLWRGRGWVARAGFTLLALMELGTSSVMYLIFAG</sequence>
<dbReference type="EMBL" id="WIBF01000002">
    <property type="protein sequence ID" value="MQQ07903.1"/>
    <property type="molecule type" value="Genomic_DNA"/>
</dbReference>
<keyword evidence="1" id="KW-1133">Transmembrane helix</keyword>
<feature type="transmembrane region" description="Helical" evidence="1">
    <location>
        <begin position="93"/>
        <end position="113"/>
    </location>
</feature>
<proteinExistence type="predicted"/>
<dbReference type="RefSeq" id="WP_153214829.1">
    <property type="nucleotide sequence ID" value="NZ_WIBF01000002.1"/>
</dbReference>
<comment type="caution">
    <text evidence="2">The sequence shown here is derived from an EMBL/GenBank/DDBJ whole genome shotgun (WGS) entry which is preliminary data.</text>
</comment>
<protein>
    <submittedName>
        <fullName evidence="2">Cobalamin biosynthesis protein CobQ</fullName>
    </submittedName>
</protein>
<organism evidence="2 3">
    <name type="scientific">Tritonibacter litoralis</name>
    <dbReference type="NCBI Taxonomy" id="2662264"/>
    <lineage>
        <taxon>Bacteria</taxon>
        <taxon>Pseudomonadati</taxon>
        <taxon>Pseudomonadota</taxon>
        <taxon>Alphaproteobacteria</taxon>
        <taxon>Rhodobacterales</taxon>
        <taxon>Paracoccaceae</taxon>
        <taxon>Tritonibacter</taxon>
    </lineage>
</organism>
<gene>
    <name evidence="2" type="ORF">GFB49_05510</name>
</gene>
<feature type="transmembrane region" description="Helical" evidence="1">
    <location>
        <begin position="21"/>
        <end position="45"/>
    </location>
</feature>
<feature type="transmembrane region" description="Helical" evidence="1">
    <location>
        <begin position="170"/>
        <end position="188"/>
    </location>
</feature>
<dbReference type="AlphaFoldDB" id="A0A843YF52"/>